<gene>
    <name evidence="5" type="ORF">ACFSW8_16910</name>
</gene>
<keyword evidence="2" id="KW-1015">Disulfide bond</keyword>
<dbReference type="InterPro" id="IPR006558">
    <property type="entry name" value="LamG-like"/>
</dbReference>
<evidence type="ECO:0000313" key="6">
    <source>
        <dbReference type="Proteomes" id="UP001597389"/>
    </source>
</evidence>
<organism evidence="5 6">
    <name type="scientific">Rubritalea tangerina</name>
    <dbReference type="NCBI Taxonomy" id="430798"/>
    <lineage>
        <taxon>Bacteria</taxon>
        <taxon>Pseudomonadati</taxon>
        <taxon>Verrucomicrobiota</taxon>
        <taxon>Verrucomicrobiia</taxon>
        <taxon>Verrucomicrobiales</taxon>
        <taxon>Rubritaleaceae</taxon>
        <taxon>Rubritalea</taxon>
    </lineage>
</organism>
<dbReference type="SMART" id="SM00560">
    <property type="entry name" value="LamGL"/>
    <property type="match status" value="1"/>
</dbReference>
<dbReference type="EMBL" id="JBHUJB010000083">
    <property type="protein sequence ID" value="MFD2160588.1"/>
    <property type="molecule type" value="Genomic_DNA"/>
</dbReference>
<feature type="domain" description="LamG-like jellyroll fold" evidence="4">
    <location>
        <begin position="359"/>
        <end position="520"/>
    </location>
</feature>
<keyword evidence="3" id="KW-1133">Transmembrane helix</keyword>
<keyword evidence="6" id="KW-1185">Reference proteome</keyword>
<dbReference type="InterPro" id="IPR012373">
    <property type="entry name" value="Ferrdict_sens_TM"/>
</dbReference>
<evidence type="ECO:0000259" key="4">
    <source>
        <dbReference type="SMART" id="SM00560"/>
    </source>
</evidence>
<keyword evidence="1" id="KW-0732">Signal</keyword>
<keyword evidence="3" id="KW-0812">Transmembrane</keyword>
<dbReference type="Gene3D" id="2.60.120.200">
    <property type="match status" value="1"/>
</dbReference>
<dbReference type="PANTHER" id="PTHR30273">
    <property type="entry name" value="PERIPLASMIC SIGNAL SENSOR AND SIGMA FACTOR ACTIVATOR FECR-RELATED"/>
    <property type="match status" value="1"/>
</dbReference>
<dbReference type="SUPFAM" id="SSF49899">
    <property type="entry name" value="Concanavalin A-like lectins/glucanases"/>
    <property type="match status" value="1"/>
</dbReference>
<feature type="transmembrane region" description="Helical" evidence="3">
    <location>
        <begin position="105"/>
        <end position="125"/>
    </location>
</feature>
<reference evidence="6" key="1">
    <citation type="journal article" date="2019" name="Int. J. Syst. Evol. Microbiol.">
        <title>The Global Catalogue of Microorganisms (GCM) 10K type strain sequencing project: providing services to taxonomists for standard genome sequencing and annotation.</title>
        <authorList>
            <consortium name="The Broad Institute Genomics Platform"/>
            <consortium name="The Broad Institute Genome Sequencing Center for Infectious Disease"/>
            <person name="Wu L."/>
            <person name="Ma J."/>
        </authorList>
    </citation>
    <scope>NUCLEOTIDE SEQUENCE [LARGE SCALE GENOMIC DNA]</scope>
    <source>
        <strain evidence="6">CCUG 57942</strain>
    </source>
</reference>
<evidence type="ECO:0000256" key="3">
    <source>
        <dbReference type="SAM" id="Phobius"/>
    </source>
</evidence>
<evidence type="ECO:0000256" key="2">
    <source>
        <dbReference type="ARBA" id="ARBA00023157"/>
    </source>
</evidence>
<evidence type="ECO:0000256" key="1">
    <source>
        <dbReference type="ARBA" id="ARBA00022729"/>
    </source>
</evidence>
<keyword evidence="3" id="KW-0472">Membrane</keyword>
<protein>
    <submittedName>
        <fullName evidence="5">LamG domain-containing protein</fullName>
    </submittedName>
</protein>
<accession>A0ABW4ZEZ0</accession>
<dbReference type="Proteomes" id="UP001597389">
    <property type="component" value="Unassembled WGS sequence"/>
</dbReference>
<proteinExistence type="predicted"/>
<comment type="caution">
    <text evidence="5">The sequence shown here is derived from an EMBL/GenBank/DDBJ whole genome shotgun (WGS) entry which is preliminary data.</text>
</comment>
<sequence length="530" mass="57440">MYQFRIGEDVMGDRERDIVDLVEAQFEGSASGDERAALIEKLDGNDSELARFRTQSQVDAMLSVVMEEGASEAAYMERVMGAIRDDDGERFSREVIGRIRTKKRWLQAAAVVAMTLFISGVWLGLGSREPMAEVSGMQSVVWGAEAYDVGDEIKQGGSVEVKSGLLQVGIDEKRTLIVEGPARVTFKKAAVVEVDYGRVMVRSEEGAGAYRVVTPRGAFEDFGQAVGVAVTEGGEVETHVLDGSVVVVNEDGEKVKVEEALRMESGESRMLVADRGQFYTSLPPEVELGKRSISWSFDEGAGDRAAARGSDGEGAEMVFKSMDGGGIPEWVEGPYGGGLLFDGVGSYAESRYRGVAGSQARTVSFWLKVPEDFSVRQGFGIISWGVLDNRSEVGKAWQISVNPIDSEGPVGRLRLGLGLGQVVGTKDLRDGQWHHVAVVLYGGAQVDVGTHVLFYIDGQLEPVSRRALQAVDTEIADAKHGVWLGRNVSYQKSDPGHAHGGFFRGAIDELQIFDTALDQDTIRGLMQEAK</sequence>
<dbReference type="Pfam" id="PF13385">
    <property type="entry name" value="Laminin_G_3"/>
    <property type="match status" value="1"/>
</dbReference>
<dbReference type="InterPro" id="IPR013320">
    <property type="entry name" value="ConA-like_dom_sf"/>
</dbReference>
<dbReference type="RefSeq" id="WP_377087862.1">
    <property type="nucleotide sequence ID" value="NZ_JBHSJL010000014.1"/>
</dbReference>
<evidence type="ECO:0000313" key="5">
    <source>
        <dbReference type="EMBL" id="MFD2160588.1"/>
    </source>
</evidence>
<name>A0ABW4ZEZ0_9BACT</name>
<dbReference type="PANTHER" id="PTHR30273:SF2">
    <property type="entry name" value="PROTEIN FECR"/>
    <property type="match status" value="1"/>
</dbReference>